<name>A0A5P0YQ38_9ACTN</name>
<dbReference type="SUPFAM" id="SSF49498">
    <property type="entry name" value="alpha-Amylase inhibitor tendamistat"/>
    <property type="match status" value="1"/>
</dbReference>
<reference evidence="8 9" key="2">
    <citation type="submission" date="2020-05" db="EMBL/GenBank/DDBJ databases">
        <title>Classification of alakaliphilic streptomycetes isolated from an alkaline soil next to Lonar Crater, India and a proposal for the recognition of Streptomyces alkaliterrae sp. nov.</title>
        <authorList>
            <person name="Golinska P."/>
        </authorList>
    </citation>
    <scope>NUCLEOTIDE SEQUENCE [LARGE SCALE GENOMIC DNA]</scope>
    <source>
        <strain evidence="9">OF3</strain>
        <strain evidence="8">OF8</strain>
    </source>
</reference>
<dbReference type="GO" id="GO:0015066">
    <property type="term" value="F:alpha-amylase inhibitor activity"/>
    <property type="evidence" value="ECO:0007669"/>
    <property type="project" value="UniProtKB-KW"/>
</dbReference>
<proteinExistence type="predicted"/>
<comment type="caution">
    <text evidence="6">The sequence shown here is derived from an EMBL/GenBank/DDBJ whole genome shotgun (WGS) entry which is preliminary data.</text>
</comment>
<dbReference type="AlphaFoldDB" id="A0A5P0YQ38"/>
<evidence type="ECO:0000313" key="6">
    <source>
        <dbReference type="EMBL" id="MQS02030.1"/>
    </source>
</evidence>
<reference evidence="4" key="3">
    <citation type="journal article" name="Syst. Appl. Microbiol.">
        <title>Streptomyces alkaliterrae sp. nov., isolated from an alkaline soil, and emended descriptions of Streptomyces alkaliphilus, Streptomyces calidiresistens and Streptomyces durbertensis.</title>
        <authorList>
            <person name="Swiecimska M."/>
            <person name="Golinska P."/>
            <person name="Nouioui I."/>
            <person name="Wypij M."/>
            <person name="Rai M."/>
            <person name="Sangal V."/>
            <person name="Goodfellow M."/>
        </authorList>
    </citation>
    <scope>NUCLEOTIDE SEQUENCE</scope>
    <source>
        <strain evidence="4">OF3</strain>
        <strain evidence="5">OF8</strain>
    </source>
</reference>
<reference evidence="6 7" key="1">
    <citation type="submission" date="2019-10" db="EMBL/GenBank/DDBJ databases">
        <title>Streptomyces sp. nov., a novel actinobacterium isolated from alkaline environment.</title>
        <authorList>
            <person name="Golinska P."/>
        </authorList>
    </citation>
    <scope>NUCLEOTIDE SEQUENCE [LARGE SCALE GENOMIC DNA]</scope>
    <source>
        <strain evidence="6 7">OF1</strain>
    </source>
</reference>
<sequence length="104" mass="11190">MSWIRKTSVTAMALAAAGLSVVATAPAAQAKAGDTAPSCVNRYIDGDTANRYVYVSLTNNCKTTKKVKVDIRLGKDSPCWTLKPGANKKWTYEGIGSYRKTVLC</sequence>
<dbReference type="InterPro" id="IPR036379">
    <property type="entry name" value="A-amylase_inhib_sf"/>
</dbReference>
<dbReference type="EMBL" id="JABJWZ010000534">
    <property type="protein sequence ID" value="MBB1256979.1"/>
    <property type="molecule type" value="Genomic_DNA"/>
</dbReference>
<evidence type="ECO:0000313" key="9">
    <source>
        <dbReference type="Proteomes" id="UP000525686"/>
    </source>
</evidence>
<keyword evidence="1" id="KW-0022">Alpha-amylase inhibitor</keyword>
<dbReference type="EMBL" id="JABJXA010000347">
    <property type="protein sequence ID" value="MBB1262420.1"/>
    <property type="molecule type" value="Genomic_DNA"/>
</dbReference>
<dbReference type="Pfam" id="PF01356">
    <property type="entry name" value="A_amylase_inhib"/>
    <property type="match status" value="1"/>
</dbReference>
<dbReference type="SMART" id="SM00783">
    <property type="entry name" value="A_amylase_inhib"/>
    <property type="match status" value="1"/>
</dbReference>
<dbReference type="Proteomes" id="UP000320857">
    <property type="component" value="Unassembled WGS sequence"/>
</dbReference>
<dbReference type="RefSeq" id="WP_143647495.1">
    <property type="nucleotide sequence ID" value="NZ_JABJWZ010000534.1"/>
</dbReference>
<evidence type="ECO:0000256" key="2">
    <source>
        <dbReference type="ARBA" id="ARBA00023157"/>
    </source>
</evidence>
<dbReference type="InterPro" id="IPR000833">
    <property type="entry name" value="A-amylase_inhib"/>
</dbReference>
<evidence type="ECO:0000256" key="1">
    <source>
        <dbReference type="ARBA" id="ARBA00022579"/>
    </source>
</evidence>
<feature type="signal peptide" evidence="3">
    <location>
        <begin position="1"/>
        <end position="30"/>
    </location>
</feature>
<dbReference type="Proteomes" id="UP000517765">
    <property type="component" value="Unassembled WGS sequence"/>
</dbReference>
<feature type="chain" id="PRO_5036149039" description="Alpha-amylase" evidence="3">
    <location>
        <begin position="31"/>
        <end position="104"/>
    </location>
</feature>
<evidence type="ECO:0000313" key="8">
    <source>
        <dbReference type="Proteomes" id="UP000517765"/>
    </source>
</evidence>
<protein>
    <recommendedName>
        <fullName evidence="10">Alpha-amylase</fullName>
    </recommendedName>
</protein>
<accession>A0A5P0YQ38</accession>
<evidence type="ECO:0000313" key="4">
    <source>
        <dbReference type="EMBL" id="MBB1256979.1"/>
    </source>
</evidence>
<keyword evidence="3" id="KW-0732">Signal</keyword>
<evidence type="ECO:0000256" key="3">
    <source>
        <dbReference type="SAM" id="SignalP"/>
    </source>
</evidence>
<evidence type="ECO:0008006" key="10">
    <source>
        <dbReference type="Google" id="ProtNLM"/>
    </source>
</evidence>
<keyword evidence="2" id="KW-1015">Disulfide bond</keyword>
<gene>
    <name evidence="6" type="ORF">FNX44_009125</name>
    <name evidence="4" type="ORF">H3146_27110</name>
    <name evidence="5" type="ORF">H3147_27010</name>
</gene>
<dbReference type="Gene3D" id="2.60.40.20">
    <property type="entry name" value="Alpha-amylase inhibitor"/>
    <property type="match status" value="1"/>
</dbReference>
<evidence type="ECO:0000313" key="7">
    <source>
        <dbReference type="Proteomes" id="UP000320857"/>
    </source>
</evidence>
<keyword evidence="7" id="KW-1185">Reference proteome</keyword>
<dbReference type="Proteomes" id="UP000525686">
    <property type="component" value="Unassembled WGS sequence"/>
</dbReference>
<dbReference type="OrthoDB" id="3543903at2"/>
<organism evidence="6 7">
    <name type="scientific">Streptomyces alkaliterrae</name>
    <dbReference type="NCBI Taxonomy" id="2213162"/>
    <lineage>
        <taxon>Bacteria</taxon>
        <taxon>Bacillati</taxon>
        <taxon>Actinomycetota</taxon>
        <taxon>Actinomycetes</taxon>
        <taxon>Kitasatosporales</taxon>
        <taxon>Streptomycetaceae</taxon>
        <taxon>Streptomyces</taxon>
    </lineage>
</organism>
<evidence type="ECO:0000313" key="5">
    <source>
        <dbReference type="EMBL" id="MBB1262420.1"/>
    </source>
</evidence>
<dbReference type="EMBL" id="VJYK02000068">
    <property type="protein sequence ID" value="MQS02030.1"/>
    <property type="molecule type" value="Genomic_DNA"/>
</dbReference>